<proteinExistence type="predicted"/>
<dbReference type="HOGENOM" id="CLU_141546_0_0_10"/>
<feature type="transmembrane region" description="Helical" evidence="1">
    <location>
        <begin position="119"/>
        <end position="139"/>
    </location>
</feature>
<dbReference type="EMBL" id="AGXW01000014">
    <property type="protein sequence ID" value="EKJ89269.1"/>
    <property type="molecule type" value="Genomic_DNA"/>
</dbReference>
<keyword evidence="1" id="KW-0472">Membrane</keyword>
<feature type="transmembrane region" description="Helical" evidence="1">
    <location>
        <begin position="61"/>
        <end position="83"/>
    </location>
</feature>
<protein>
    <recommendedName>
        <fullName evidence="4">VanZ-like domain-containing protein</fullName>
    </recommendedName>
</protein>
<dbReference type="OrthoDB" id="1069342at2"/>
<evidence type="ECO:0008006" key="4">
    <source>
        <dbReference type="Google" id="ProtNLM"/>
    </source>
</evidence>
<evidence type="ECO:0000313" key="2">
    <source>
        <dbReference type="EMBL" id="EKJ89269.1"/>
    </source>
</evidence>
<gene>
    <name evidence="2" type="ORF">HMPREF1057_04022</name>
</gene>
<evidence type="ECO:0000256" key="1">
    <source>
        <dbReference type="SAM" id="Phobius"/>
    </source>
</evidence>
<reference evidence="2 3" key="1">
    <citation type="submission" date="2012-02" db="EMBL/GenBank/DDBJ databases">
        <title>The Genome Sequence of Bacteroides finegoldii CL09T03C10.</title>
        <authorList>
            <consortium name="The Broad Institute Genome Sequencing Platform"/>
            <person name="Earl A."/>
            <person name="Ward D."/>
            <person name="Feldgarden M."/>
            <person name="Gevers D."/>
            <person name="Zitomersky N.L."/>
            <person name="Coyne M.J."/>
            <person name="Comstock L.E."/>
            <person name="Young S.K."/>
            <person name="Zeng Q."/>
            <person name="Gargeya S."/>
            <person name="Fitzgerald M."/>
            <person name="Haas B."/>
            <person name="Abouelleil A."/>
            <person name="Alvarado L."/>
            <person name="Arachchi H.M."/>
            <person name="Berlin A."/>
            <person name="Chapman S.B."/>
            <person name="Gearin G."/>
            <person name="Goldberg J."/>
            <person name="Griggs A."/>
            <person name="Gujja S."/>
            <person name="Hansen M."/>
            <person name="Heiman D."/>
            <person name="Howarth C."/>
            <person name="Larimer J."/>
            <person name="Lui A."/>
            <person name="MacDonald P.J.P."/>
            <person name="McCowen C."/>
            <person name="Montmayeur A."/>
            <person name="Murphy C."/>
            <person name="Neiman D."/>
            <person name="Pearson M."/>
            <person name="Priest M."/>
            <person name="Roberts A."/>
            <person name="Saif S."/>
            <person name="Shea T."/>
            <person name="Sisk P."/>
            <person name="Stolte C."/>
            <person name="Sykes S."/>
            <person name="Wortman J."/>
            <person name="Nusbaum C."/>
            <person name="Birren B."/>
        </authorList>
    </citation>
    <scope>NUCLEOTIDE SEQUENCE [LARGE SCALE GENOMIC DNA]</scope>
    <source>
        <strain evidence="2 3">CL09T03C10</strain>
    </source>
</reference>
<dbReference type="RefSeq" id="WP_007767296.1">
    <property type="nucleotide sequence ID" value="NZ_AKBZ01000006.1"/>
</dbReference>
<name>K5C984_9BACE</name>
<dbReference type="Proteomes" id="UP000007995">
    <property type="component" value="Unassembled WGS sequence"/>
</dbReference>
<feature type="transmembrane region" description="Helical" evidence="1">
    <location>
        <begin position="7"/>
        <end position="29"/>
    </location>
</feature>
<feature type="transmembrane region" description="Helical" evidence="1">
    <location>
        <begin position="90"/>
        <end position="107"/>
    </location>
</feature>
<keyword evidence="1" id="KW-1133">Transmembrane helix</keyword>
<evidence type="ECO:0000313" key="3">
    <source>
        <dbReference type="Proteomes" id="UP000007995"/>
    </source>
</evidence>
<sequence>MEKNVKVKIYAIGASLFLFFAGGMIYLMFRSESLVMFRWCEELHIKEYVDSLRMPFTLPQWIIYSLPDGLWLCSYVLFVSTIWSFDLKQGWPYVFSLPAIAIGSELAQAFDWMRGTFDWMDLTCYVLGLLSGCVIVKYLKLRDNEKEKNCI</sequence>
<keyword evidence="1" id="KW-0812">Transmembrane</keyword>
<accession>K5C984</accession>
<organism evidence="2 3">
    <name type="scientific">Bacteroides finegoldii CL09T03C10</name>
    <dbReference type="NCBI Taxonomy" id="997888"/>
    <lineage>
        <taxon>Bacteria</taxon>
        <taxon>Pseudomonadati</taxon>
        <taxon>Bacteroidota</taxon>
        <taxon>Bacteroidia</taxon>
        <taxon>Bacteroidales</taxon>
        <taxon>Bacteroidaceae</taxon>
        <taxon>Bacteroides</taxon>
    </lineage>
</organism>
<comment type="caution">
    <text evidence="2">The sequence shown here is derived from an EMBL/GenBank/DDBJ whole genome shotgun (WGS) entry which is preliminary data.</text>
</comment>
<dbReference type="AlphaFoldDB" id="K5C984"/>